<protein>
    <submittedName>
        <fullName evidence="1">Uncharacterized protein</fullName>
    </submittedName>
</protein>
<evidence type="ECO:0000313" key="1">
    <source>
        <dbReference type="EMBL" id="JAE30625.1"/>
    </source>
</evidence>
<dbReference type="AlphaFoldDB" id="A0A0A9H096"/>
<organism evidence="1">
    <name type="scientific">Arundo donax</name>
    <name type="common">Giant reed</name>
    <name type="synonym">Donax arundinaceus</name>
    <dbReference type="NCBI Taxonomy" id="35708"/>
    <lineage>
        <taxon>Eukaryota</taxon>
        <taxon>Viridiplantae</taxon>
        <taxon>Streptophyta</taxon>
        <taxon>Embryophyta</taxon>
        <taxon>Tracheophyta</taxon>
        <taxon>Spermatophyta</taxon>
        <taxon>Magnoliopsida</taxon>
        <taxon>Liliopsida</taxon>
        <taxon>Poales</taxon>
        <taxon>Poaceae</taxon>
        <taxon>PACMAD clade</taxon>
        <taxon>Arundinoideae</taxon>
        <taxon>Arundineae</taxon>
        <taxon>Arundo</taxon>
    </lineage>
</organism>
<reference evidence="1" key="2">
    <citation type="journal article" date="2015" name="Data Brief">
        <title>Shoot transcriptome of the giant reed, Arundo donax.</title>
        <authorList>
            <person name="Barrero R.A."/>
            <person name="Guerrero F.D."/>
            <person name="Moolhuijzen P."/>
            <person name="Goolsby J.A."/>
            <person name="Tidwell J."/>
            <person name="Bellgard S.E."/>
            <person name="Bellgard M.I."/>
        </authorList>
    </citation>
    <scope>NUCLEOTIDE SEQUENCE</scope>
    <source>
        <tissue evidence="1">Shoot tissue taken approximately 20 cm above the soil surface</tissue>
    </source>
</reference>
<dbReference type="EMBL" id="GBRH01167271">
    <property type="protein sequence ID" value="JAE30625.1"/>
    <property type="molecule type" value="Transcribed_RNA"/>
</dbReference>
<proteinExistence type="predicted"/>
<name>A0A0A9H096_ARUDO</name>
<accession>A0A0A9H096</accession>
<sequence length="74" mass="8845">MYDIQLAALICQQELSSILSLIICFLTFWKEHSHPCTIKKLLPYSMIIQVISLSQETQKTQFMCWYHIDEFWLC</sequence>
<reference evidence="1" key="1">
    <citation type="submission" date="2014-09" db="EMBL/GenBank/DDBJ databases">
        <authorList>
            <person name="Magalhaes I.L.F."/>
            <person name="Oliveira U."/>
            <person name="Santos F.R."/>
            <person name="Vidigal T.H.D.A."/>
            <person name="Brescovit A.D."/>
            <person name="Santos A.J."/>
        </authorList>
    </citation>
    <scope>NUCLEOTIDE SEQUENCE</scope>
    <source>
        <tissue evidence="1">Shoot tissue taken approximately 20 cm above the soil surface</tissue>
    </source>
</reference>